<protein>
    <recommendedName>
        <fullName evidence="5">Methyltransferase</fullName>
    </recommendedName>
</protein>
<dbReference type="PANTHER" id="PTHR34598:SF3">
    <property type="entry name" value="OXIDOREDUCTASE AN1597"/>
    <property type="match status" value="1"/>
</dbReference>
<dbReference type="NCBIfam" id="NF041278">
    <property type="entry name" value="CmcJ_NvfI_EfuI"/>
    <property type="match status" value="1"/>
</dbReference>
<reference evidence="3 4" key="1">
    <citation type="journal article" date="2020" name="ISME J.">
        <title>Uncovering the hidden diversity of litter-decomposition mechanisms in mushroom-forming fungi.</title>
        <authorList>
            <person name="Floudas D."/>
            <person name="Bentzer J."/>
            <person name="Ahren D."/>
            <person name="Johansson T."/>
            <person name="Persson P."/>
            <person name="Tunlid A."/>
        </authorList>
    </citation>
    <scope>NUCLEOTIDE SEQUENCE [LARGE SCALE GENOMIC DNA]</scope>
    <source>
        <strain evidence="3 4">CBS 291.85</strain>
    </source>
</reference>
<dbReference type="PANTHER" id="PTHR34598">
    <property type="entry name" value="BLL6449 PROTEIN"/>
    <property type="match status" value="1"/>
</dbReference>
<keyword evidence="4" id="KW-1185">Reference proteome</keyword>
<dbReference type="AlphaFoldDB" id="A0A8H5GGI0"/>
<dbReference type="Proteomes" id="UP000559256">
    <property type="component" value="Unassembled WGS sequence"/>
</dbReference>
<evidence type="ECO:0000313" key="4">
    <source>
        <dbReference type="Proteomes" id="UP000559256"/>
    </source>
</evidence>
<sequence>MPGEPTTKAPEPEHTTGSLFYFVPPDDGSRPYTRVVHSEDDPHPPQNWTSEPRTVQIKNLRGKEDLASLDTTGFQFYRHKSDSSYETFGNEEEILGKYYPETVELIKKLTGANRVVLFDHTIRRHRPGQKDTIHSRQPVARVHVDQTPKAAVTRVRRHISDPDLAETLLTRRFQILNLWRPLGHPAYAWPLALCDYRTVDTERDLAAVRRIAIDGTEGETFAVQFHEGHQWMYLRGMTPEEVVLIKCYDSLDDKDVSVYTPHTAFEDSTTPEGSPPRESIELRALVFYDE</sequence>
<proteinExistence type="inferred from homology"/>
<dbReference type="EMBL" id="JAACJM010000032">
    <property type="protein sequence ID" value="KAF5364573.1"/>
    <property type="molecule type" value="Genomic_DNA"/>
</dbReference>
<feature type="region of interest" description="Disordered" evidence="2">
    <location>
        <begin position="1"/>
        <end position="52"/>
    </location>
</feature>
<evidence type="ECO:0000256" key="2">
    <source>
        <dbReference type="SAM" id="MobiDB-lite"/>
    </source>
</evidence>
<gene>
    <name evidence="3" type="ORF">D9758_005522</name>
</gene>
<comment type="caution">
    <text evidence="3">The sequence shown here is derived from an EMBL/GenBank/DDBJ whole genome shotgun (WGS) entry which is preliminary data.</text>
</comment>
<dbReference type="InterPro" id="IPR044053">
    <property type="entry name" value="AsaB-like"/>
</dbReference>
<name>A0A8H5GGI0_9AGAR</name>
<organism evidence="3 4">
    <name type="scientific">Tetrapyrgos nigripes</name>
    <dbReference type="NCBI Taxonomy" id="182062"/>
    <lineage>
        <taxon>Eukaryota</taxon>
        <taxon>Fungi</taxon>
        <taxon>Dikarya</taxon>
        <taxon>Basidiomycota</taxon>
        <taxon>Agaricomycotina</taxon>
        <taxon>Agaricomycetes</taxon>
        <taxon>Agaricomycetidae</taxon>
        <taxon>Agaricales</taxon>
        <taxon>Marasmiineae</taxon>
        <taxon>Marasmiaceae</taxon>
        <taxon>Tetrapyrgos</taxon>
    </lineage>
</organism>
<evidence type="ECO:0000256" key="1">
    <source>
        <dbReference type="ARBA" id="ARBA00023604"/>
    </source>
</evidence>
<accession>A0A8H5GGI0</accession>
<dbReference type="OrthoDB" id="412788at2759"/>
<dbReference type="GO" id="GO:0016491">
    <property type="term" value="F:oxidoreductase activity"/>
    <property type="evidence" value="ECO:0007669"/>
    <property type="project" value="InterPro"/>
</dbReference>
<evidence type="ECO:0008006" key="5">
    <source>
        <dbReference type="Google" id="ProtNLM"/>
    </source>
</evidence>
<evidence type="ECO:0000313" key="3">
    <source>
        <dbReference type="EMBL" id="KAF5364573.1"/>
    </source>
</evidence>
<comment type="similarity">
    <text evidence="1">Belongs to the asaB hydroxylase/desaturase family.</text>
</comment>